<evidence type="ECO:0000313" key="3">
    <source>
        <dbReference type="Proteomes" id="UP001228504"/>
    </source>
</evidence>
<dbReference type="EMBL" id="JAUSUF010000002">
    <property type="protein sequence ID" value="MDQ0149105.1"/>
    <property type="molecule type" value="Genomic_DNA"/>
</dbReference>
<evidence type="ECO:0000313" key="2">
    <source>
        <dbReference type="EMBL" id="MDQ0149105.1"/>
    </source>
</evidence>
<protein>
    <submittedName>
        <fullName evidence="2">Uncharacterized protein</fullName>
    </submittedName>
</protein>
<sequence length="113" mass="13511">MAFMNFFKNEEEDNDVKDNDDKPIGGFSNWKEALESMKEDQINKHRESITKSLEKIIKDNNLDFELNSLNEIINEKATYFEENKELLEEKYENKDYESLIYKFSEEILKGKLN</sequence>
<accession>A0ABT9UR26</accession>
<feature type="region of interest" description="Disordered" evidence="1">
    <location>
        <begin position="1"/>
        <end position="24"/>
    </location>
</feature>
<reference evidence="2 3" key="1">
    <citation type="submission" date="2023-07" db="EMBL/GenBank/DDBJ databases">
        <title>Genomic Encyclopedia of Type Strains, Phase IV (KMG-IV): sequencing the most valuable type-strain genomes for metagenomic binning, comparative biology and taxonomic classification.</title>
        <authorList>
            <person name="Goeker M."/>
        </authorList>
    </citation>
    <scope>NUCLEOTIDE SEQUENCE [LARGE SCALE GENOMIC DNA]</scope>
    <source>
        <strain evidence="2 3">DSM 20694</strain>
    </source>
</reference>
<dbReference type="RefSeq" id="WP_307484112.1">
    <property type="nucleotide sequence ID" value="NZ_JAUSUF010000002.1"/>
</dbReference>
<keyword evidence="3" id="KW-1185">Reference proteome</keyword>
<comment type="caution">
    <text evidence="2">The sequence shown here is derived from an EMBL/GenBank/DDBJ whole genome shotgun (WGS) entry which is preliminary data.</text>
</comment>
<organism evidence="2 3">
    <name type="scientific">Eubacterium multiforme</name>
    <dbReference type="NCBI Taxonomy" id="83339"/>
    <lineage>
        <taxon>Bacteria</taxon>
        <taxon>Bacillati</taxon>
        <taxon>Bacillota</taxon>
        <taxon>Clostridia</taxon>
        <taxon>Eubacteriales</taxon>
        <taxon>Eubacteriaceae</taxon>
        <taxon>Eubacterium</taxon>
    </lineage>
</organism>
<proteinExistence type="predicted"/>
<dbReference type="Proteomes" id="UP001228504">
    <property type="component" value="Unassembled WGS sequence"/>
</dbReference>
<gene>
    <name evidence="2" type="ORF">J2S18_001035</name>
</gene>
<evidence type="ECO:0000256" key="1">
    <source>
        <dbReference type="SAM" id="MobiDB-lite"/>
    </source>
</evidence>
<name>A0ABT9UR26_9FIRM</name>